<dbReference type="SUPFAM" id="SSF53955">
    <property type="entry name" value="Lysozyme-like"/>
    <property type="match status" value="1"/>
</dbReference>
<comment type="catalytic activity">
    <reaction evidence="3">
        <text>Hydrolysis of (1-&gt;4)-beta-linkages between N-acetylmuramic acid and N-acetyl-D-glucosamine residues in a peptidoglycan and between N-acetyl-D-glucosamine residues in chitodextrins.</text>
        <dbReference type="EC" id="3.2.1.17"/>
    </reaction>
</comment>
<evidence type="ECO:0000256" key="3">
    <source>
        <dbReference type="RuleBase" id="RU003788"/>
    </source>
</evidence>
<evidence type="ECO:0000256" key="1">
    <source>
        <dbReference type="ARBA" id="ARBA00022529"/>
    </source>
</evidence>
<evidence type="ECO:0000313" key="4">
    <source>
        <dbReference type="EMBL" id="GGX43073.1"/>
    </source>
</evidence>
<evidence type="ECO:0000256" key="2">
    <source>
        <dbReference type="ARBA" id="ARBA00022638"/>
    </source>
</evidence>
<dbReference type="InterPro" id="IPR052619">
    <property type="entry name" value="Phage_lysozyme-like"/>
</dbReference>
<keyword evidence="3" id="KW-0378">Hydrolase</keyword>
<dbReference type="Gene3D" id="1.10.530.40">
    <property type="match status" value="1"/>
</dbReference>
<evidence type="ECO:0000313" key="5">
    <source>
        <dbReference type="Proteomes" id="UP000653343"/>
    </source>
</evidence>
<dbReference type="InterPro" id="IPR023347">
    <property type="entry name" value="Lysozyme_dom_sf"/>
</dbReference>
<proteinExistence type="inferred from homology"/>
<dbReference type="EC" id="3.2.1.17" evidence="3"/>
<dbReference type="Proteomes" id="UP000653343">
    <property type="component" value="Unassembled WGS sequence"/>
</dbReference>
<name>A0ABQ2Y0J7_9BURK</name>
<dbReference type="EMBL" id="BMYU01000005">
    <property type="protein sequence ID" value="GGX43073.1"/>
    <property type="molecule type" value="Genomic_DNA"/>
</dbReference>
<keyword evidence="3" id="KW-0326">Glycosidase</keyword>
<comment type="caution">
    <text evidence="4">The sequence shown here is derived from an EMBL/GenBank/DDBJ whole genome shotgun (WGS) entry which is preliminary data.</text>
</comment>
<dbReference type="Pfam" id="PF00959">
    <property type="entry name" value="Phage_lysozyme"/>
    <property type="match status" value="1"/>
</dbReference>
<keyword evidence="5" id="KW-1185">Reference proteome</keyword>
<sequence length="136" mass="15373">MNTTELAKQLRIDEGVRSRMYKDSVGKWTVGVGRNIEDNGLRDNEIELMLQNDIADVEKQLDRALPWWRSLSDVRQQALANMCFNLGIAKLLTFKTTLSHLQAGRYSQAADSALASLWAVQVGQRAQRIAEQIRKG</sequence>
<reference evidence="5" key="1">
    <citation type="journal article" date="2019" name="Int. J. Syst. Evol. Microbiol.">
        <title>The Global Catalogue of Microorganisms (GCM) 10K type strain sequencing project: providing services to taxonomists for standard genome sequencing and annotation.</title>
        <authorList>
            <consortium name="The Broad Institute Genomics Platform"/>
            <consortium name="The Broad Institute Genome Sequencing Center for Infectious Disease"/>
            <person name="Wu L."/>
            <person name="Ma J."/>
        </authorList>
    </citation>
    <scope>NUCLEOTIDE SEQUENCE [LARGE SCALE GENOMIC DNA]</scope>
    <source>
        <strain evidence="5">KCTC 23917</strain>
    </source>
</reference>
<dbReference type="PANTHER" id="PTHR37406:SF1">
    <property type="entry name" value="T4-TYPE LYSOZYME 1-RELATED"/>
    <property type="match status" value="1"/>
</dbReference>
<accession>A0ABQ2Y0J7</accession>
<comment type="similarity">
    <text evidence="3">Belongs to the glycosyl hydrolase 24 family.</text>
</comment>
<dbReference type="InterPro" id="IPR023346">
    <property type="entry name" value="Lysozyme-like_dom_sf"/>
</dbReference>
<gene>
    <name evidence="4" type="ORF">GCM10010946_21920</name>
</gene>
<keyword evidence="1 3" id="KW-0929">Antimicrobial</keyword>
<organism evidence="4 5">
    <name type="scientific">Undibacterium squillarum</name>
    <dbReference type="NCBI Taxonomy" id="1131567"/>
    <lineage>
        <taxon>Bacteria</taxon>
        <taxon>Pseudomonadati</taxon>
        <taxon>Pseudomonadota</taxon>
        <taxon>Betaproteobacteria</taxon>
        <taxon>Burkholderiales</taxon>
        <taxon>Oxalobacteraceae</taxon>
        <taxon>Undibacterium</taxon>
    </lineage>
</organism>
<dbReference type="RefSeq" id="WP_189357240.1">
    <property type="nucleotide sequence ID" value="NZ_BMYU01000005.1"/>
</dbReference>
<protein>
    <recommendedName>
        <fullName evidence="3">Lysozyme</fullName>
        <ecNumber evidence="3">3.2.1.17</ecNumber>
    </recommendedName>
</protein>
<dbReference type="PANTHER" id="PTHR37406">
    <property type="entry name" value="T4-TYPE LYSOZYME 1-RELATED"/>
    <property type="match status" value="1"/>
</dbReference>
<keyword evidence="2 3" id="KW-0081">Bacteriolytic enzyme</keyword>
<dbReference type="InterPro" id="IPR002196">
    <property type="entry name" value="Glyco_hydro_24"/>
</dbReference>